<dbReference type="GO" id="GO:0005737">
    <property type="term" value="C:cytoplasm"/>
    <property type="evidence" value="ECO:0007669"/>
    <property type="project" value="TreeGrafter"/>
</dbReference>
<dbReference type="GeneID" id="136812238"/>
<dbReference type="PANTHER" id="PTHR13154:SF6">
    <property type="entry name" value="GEO05078P1"/>
    <property type="match status" value="1"/>
</dbReference>
<evidence type="ECO:0000313" key="1">
    <source>
        <dbReference type="EnsemblMetazoa" id="CLYHEMP006883.1"/>
    </source>
</evidence>
<organism evidence="1 2">
    <name type="scientific">Clytia hemisphaerica</name>
    <dbReference type="NCBI Taxonomy" id="252671"/>
    <lineage>
        <taxon>Eukaryota</taxon>
        <taxon>Metazoa</taxon>
        <taxon>Cnidaria</taxon>
        <taxon>Hydrozoa</taxon>
        <taxon>Hydroidolina</taxon>
        <taxon>Leptothecata</taxon>
        <taxon>Obeliida</taxon>
        <taxon>Clytiidae</taxon>
        <taxon>Clytia</taxon>
    </lineage>
</organism>
<name>A0A7M5VAN4_9CNID</name>
<dbReference type="GO" id="GO:0000900">
    <property type="term" value="F:mRNA regulatory element binding translation repressor activity"/>
    <property type="evidence" value="ECO:0007669"/>
    <property type="project" value="InterPro"/>
</dbReference>
<evidence type="ECO:0008006" key="3">
    <source>
        <dbReference type="Google" id="ProtNLM"/>
    </source>
</evidence>
<dbReference type="AlphaFoldDB" id="A0A7M5VAN4"/>
<dbReference type="EnsemblMetazoa" id="CLYHEMT006883.1">
    <property type="protein sequence ID" value="CLYHEMP006883.1"/>
    <property type="gene ID" value="CLYHEMG006883"/>
</dbReference>
<dbReference type="Proteomes" id="UP000594262">
    <property type="component" value="Unplaced"/>
</dbReference>
<dbReference type="GO" id="GO:0045947">
    <property type="term" value="P:negative regulation of translational initiation"/>
    <property type="evidence" value="ECO:0007669"/>
    <property type="project" value="InterPro"/>
</dbReference>
<evidence type="ECO:0000313" key="2">
    <source>
        <dbReference type="Proteomes" id="UP000594262"/>
    </source>
</evidence>
<accession>A0A7M5VAN4</accession>
<dbReference type="PANTHER" id="PTHR13154">
    <property type="entry name" value="POLYADENYLATE-BINDING PROTEIN-INTERACTING PROTEIN 2"/>
    <property type="match status" value="1"/>
</dbReference>
<reference evidence="1" key="1">
    <citation type="submission" date="2021-01" db="UniProtKB">
        <authorList>
            <consortium name="EnsemblMetazoa"/>
        </authorList>
    </citation>
    <scope>IDENTIFICATION</scope>
</reference>
<keyword evidence="2" id="KW-1185">Reference proteome</keyword>
<dbReference type="InterPro" id="IPR040396">
    <property type="entry name" value="PAIP2-like"/>
</dbReference>
<protein>
    <recommendedName>
        <fullName evidence="3">Ataxin-2 C-terminal domain-containing protein</fullName>
    </recommendedName>
</protein>
<dbReference type="OrthoDB" id="2275718at2759"/>
<proteinExistence type="predicted"/>
<sequence>MNVMMSNSSNNDPFADYLWMGDEMDNFDQQCEAQFEDEIKEEEFIKSCIEQLLDEEEEQTVYFSSGSKNGEKETNELLFDPQVHYQNTNQQVPNMNGMGNGMVQQMTQQMQSLYIPNNKPPQQNGNYNFQHYNNTDHVNKPVHSKPLMDSSIVSKSKLNPNAQPFSFNPNAQVFVPKGFTTRPTKMTYEQASHTKPMQRFPHGSR</sequence>
<dbReference type="RefSeq" id="XP_066924815.1">
    <property type="nucleotide sequence ID" value="XM_067068714.1"/>
</dbReference>